<proteinExistence type="inferred from homology"/>
<evidence type="ECO:0000256" key="1">
    <source>
        <dbReference type="ARBA" id="ARBA00011028"/>
    </source>
</evidence>
<gene>
    <name evidence="5" type="ORF">ACFQE9_14695</name>
</gene>
<dbReference type="SUPFAM" id="SSF53807">
    <property type="entry name" value="Helical backbone' metal receptor"/>
    <property type="match status" value="1"/>
</dbReference>
<comment type="caution">
    <text evidence="5">The sequence shown here is derived from an EMBL/GenBank/DDBJ whole genome shotgun (WGS) entry which is preliminary data.</text>
</comment>
<dbReference type="EMBL" id="JBHSXL010000014">
    <property type="protein sequence ID" value="MFC6893842.1"/>
    <property type="molecule type" value="Genomic_DNA"/>
</dbReference>
<name>A0ABD5V081_9EURY</name>
<evidence type="ECO:0000256" key="3">
    <source>
        <dbReference type="ARBA" id="ARBA00022729"/>
    </source>
</evidence>
<sequence length="347" mass="38510">MKRTRRRLLSGTASVLAAGALSGCTGRLREIAGEETLDDGGYAAFFTLYDFARHVGGEVFPVENPVPPGTMGHRYEPGPDLPTEVASHRAFLYMDVEGFQRWALDAAETIERDHPEVELVDVLEGIELREYEDDHTHEDDNTHTEGDDHVEEEDHSDGAHDDAADRHGDFDPHYWTDPVLAAESVENVIEGLQAADPDDEDVYAENGQAYLDRLDELHRTFEEGLADRERDTVVVASHDSYQYLAERYGLQIHSPQGVSPHAQPTQEEIQETVGVVDRNDIDVILVDHFGSADLANAIIGDSNASEIRRISPAEGTTAEWNDRGWGYIEQMERINLPALQAALGINA</sequence>
<dbReference type="RefSeq" id="WP_379746379.1">
    <property type="nucleotide sequence ID" value="NZ_JBHSVN010000001.1"/>
</dbReference>
<dbReference type="PANTHER" id="PTHR42953">
    <property type="entry name" value="HIGH-AFFINITY ZINC UPTAKE SYSTEM PROTEIN ZNUA-RELATED"/>
    <property type="match status" value="1"/>
</dbReference>
<dbReference type="InterPro" id="IPR006127">
    <property type="entry name" value="ZnuA-like"/>
</dbReference>
<reference evidence="5 6" key="1">
    <citation type="journal article" date="2019" name="Int. J. Syst. Evol. Microbiol.">
        <title>The Global Catalogue of Microorganisms (GCM) 10K type strain sequencing project: providing services to taxonomists for standard genome sequencing and annotation.</title>
        <authorList>
            <consortium name="The Broad Institute Genomics Platform"/>
            <consortium name="The Broad Institute Genome Sequencing Center for Infectious Disease"/>
            <person name="Wu L."/>
            <person name="Ma J."/>
        </authorList>
    </citation>
    <scope>NUCLEOTIDE SEQUENCE [LARGE SCALE GENOMIC DNA]</scope>
    <source>
        <strain evidence="5 6">SKJ47</strain>
    </source>
</reference>
<organism evidence="5 6">
    <name type="scientific">Halopenitus salinus</name>
    <dbReference type="NCBI Taxonomy" id="1198295"/>
    <lineage>
        <taxon>Archaea</taxon>
        <taxon>Methanobacteriati</taxon>
        <taxon>Methanobacteriota</taxon>
        <taxon>Stenosarchaea group</taxon>
        <taxon>Halobacteria</taxon>
        <taxon>Halobacteriales</taxon>
        <taxon>Haloferacaceae</taxon>
        <taxon>Halopenitus</taxon>
    </lineage>
</organism>
<dbReference type="PANTHER" id="PTHR42953:SF3">
    <property type="entry name" value="HIGH-AFFINITY ZINC UPTAKE SYSTEM PROTEIN ZNUA"/>
    <property type="match status" value="1"/>
</dbReference>
<accession>A0ABD5V081</accession>
<evidence type="ECO:0000256" key="4">
    <source>
        <dbReference type="SAM" id="MobiDB-lite"/>
    </source>
</evidence>
<evidence type="ECO:0000313" key="6">
    <source>
        <dbReference type="Proteomes" id="UP001596296"/>
    </source>
</evidence>
<comment type="similarity">
    <text evidence="1">Belongs to the bacterial solute-binding protein 9 family.</text>
</comment>
<evidence type="ECO:0000256" key="2">
    <source>
        <dbReference type="ARBA" id="ARBA00022448"/>
    </source>
</evidence>
<dbReference type="Pfam" id="PF01297">
    <property type="entry name" value="ZnuA"/>
    <property type="match status" value="1"/>
</dbReference>
<dbReference type="InterPro" id="IPR050492">
    <property type="entry name" value="Bact_metal-bind_prot9"/>
</dbReference>
<feature type="compositionally biased region" description="Basic and acidic residues" evidence="4">
    <location>
        <begin position="156"/>
        <end position="174"/>
    </location>
</feature>
<keyword evidence="3" id="KW-0732">Signal</keyword>
<dbReference type="Proteomes" id="UP001596296">
    <property type="component" value="Unassembled WGS sequence"/>
</dbReference>
<dbReference type="PROSITE" id="PS51257">
    <property type="entry name" value="PROKAR_LIPOPROTEIN"/>
    <property type="match status" value="1"/>
</dbReference>
<protein>
    <submittedName>
        <fullName evidence="5">Metal ABC transporter substrate-binding protein</fullName>
    </submittedName>
</protein>
<keyword evidence="2" id="KW-0813">Transport</keyword>
<keyword evidence="6" id="KW-1185">Reference proteome</keyword>
<dbReference type="AlphaFoldDB" id="A0ABD5V081"/>
<evidence type="ECO:0000313" key="5">
    <source>
        <dbReference type="EMBL" id="MFC6893842.1"/>
    </source>
</evidence>
<feature type="region of interest" description="Disordered" evidence="4">
    <location>
        <begin position="131"/>
        <end position="175"/>
    </location>
</feature>
<feature type="compositionally biased region" description="Basic and acidic residues" evidence="4">
    <location>
        <begin position="131"/>
        <end position="147"/>
    </location>
</feature>
<dbReference type="InterPro" id="IPR006311">
    <property type="entry name" value="TAT_signal"/>
</dbReference>
<dbReference type="Gene3D" id="3.40.50.1980">
    <property type="entry name" value="Nitrogenase molybdenum iron protein domain"/>
    <property type="match status" value="2"/>
</dbReference>
<dbReference type="PROSITE" id="PS51318">
    <property type="entry name" value="TAT"/>
    <property type="match status" value="1"/>
</dbReference>